<organism evidence="3 4">
    <name type="scientific">Sphingopyxis fribergensis</name>
    <dbReference type="NCBI Taxonomy" id="1515612"/>
    <lineage>
        <taxon>Bacteria</taxon>
        <taxon>Pseudomonadati</taxon>
        <taxon>Pseudomonadota</taxon>
        <taxon>Alphaproteobacteria</taxon>
        <taxon>Sphingomonadales</taxon>
        <taxon>Sphingomonadaceae</taxon>
        <taxon>Sphingopyxis</taxon>
    </lineage>
</organism>
<dbReference type="RefSeq" id="WP_039575170.1">
    <property type="nucleotide sequence ID" value="NZ_CP009122.1"/>
</dbReference>
<evidence type="ECO:0000256" key="2">
    <source>
        <dbReference type="SAM" id="SignalP"/>
    </source>
</evidence>
<name>A0A0A7PHI7_9SPHN</name>
<dbReference type="Proteomes" id="UP000030907">
    <property type="component" value="Chromosome"/>
</dbReference>
<evidence type="ECO:0000256" key="1">
    <source>
        <dbReference type="SAM" id="MobiDB-lite"/>
    </source>
</evidence>
<reference evidence="3 4" key="1">
    <citation type="journal article" date="2015" name="Int. J. Syst. Evol. Microbiol.">
        <title>Description of Sphingopyxis fribergensis sp. nov. - a soil bacterium with the ability to degrade styrene and phenylacetic acid.</title>
        <authorList>
            <person name="Oelschlagel M."/>
            <person name="Ruckert C."/>
            <person name="Kalinowski J."/>
            <person name="Schmidt G."/>
            <person name="Schlomann M."/>
            <person name="Tischler D."/>
        </authorList>
    </citation>
    <scope>NUCLEOTIDE SEQUENCE [LARGE SCALE GENOMIC DNA]</scope>
    <source>
        <strain evidence="3 4">Kp5.2</strain>
    </source>
</reference>
<dbReference type="KEGG" id="sphk:SKP52_12765"/>
<feature type="chain" id="PRO_5002031822" evidence="2">
    <location>
        <begin position="26"/>
        <end position="109"/>
    </location>
</feature>
<sequence>MRTLTCLLIGLLVSLSIGFGSIAHAVEAPEWSTTESCAEDSGHTQGEPANDPDEMGLHNHGGCHGHHQVGAVGAHATPTHLPLHGLNFVAGSDFMRQLIPDANLRPPIA</sequence>
<accession>A0A0A7PHI7</accession>
<dbReference type="OrthoDB" id="9975775at2"/>
<feature type="signal peptide" evidence="2">
    <location>
        <begin position="1"/>
        <end position="25"/>
    </location>
</feature>
<dbReference type="AlphaFoldDB" id="A0A0A7PHI7"/>
<proteinExistence type="predicted"/>
<feature type="region of interest" description="Disordered" evidence="1">
    <location>
        <begin position="31"/>
        <end position="70"/>
    </location>
</feature>
<evidence type="ECO:0000313" key="3">
    <source>
        <dbReference type="EMBL" id="AJA09444.1"/>
    </source>
</evidence>
<evidence type="ECO:0000313" key="4">
    <source>
        <dbReference type="Proteomes" id="UP000030907"/>
    </source>
</evidence>
<dbReference type="EMBL" id="CP009122">
    <property type="protein sequence ID" value="AJA09444.1"/>
    <property type="molecule type" value="Genomic_DNA"/>
</dbReference>
<protein>
    <submittedName>
        <fullName evidence="3">Putative secreted protein</fullName>
    </submittedName>
</protein>
<dbReference type="HOGENOM" id="CLU_2182260_0_0_5"/>
<gene>
    <name evidence="3" type="ORF">SKP52_12765</name>
</gene>
<dbReference type="STRING" id="1515612.SKP52_12765"/>
<keyword evidence="4" id="KW-1185">Reference proteome</keyword>
<keyword evidence="2" id="KW-0732">Signal</keyword>